<dbReference type="Proteomes" id="UP000829720">
    <property type="component" value="Unassembled WGS sequence"/>
</dbReference>
<accession>A0A8T3D7N8</accession>
<evidence type="ECO:0000313" key="1">
    <source>
        <dbReference type="EMBL" id="KAI1893569.1"/>
    </source>
</evidence>
<sequence length="81" mass="9571">MRKERVRRIETKIVIRIDRFEKKELLSCFWSSLLRGLFPSPSSHFLWTNALQSCVDLQYPPVSILPVLQHLHFISLQGHRA</sequence>
<keyword evidence="2" id="KW-1185">Reference proteome</keyword>
<protein>
    <submittedName>
        <fullName evidence="1">Uncharacterized protein</fullName>
    </submittedName>
</protein>
<reference evidence="1" key="1">
    <citation type="submission" date="2021-01" db="EMBL/GenBank/DDBJ databases">
        <authorList>
            <person name="Zahm M."/>
            <person name="Roques C."/>
            <person name="Cabau C."/>
            <person name="Klopp C."/>
            <person name="Donnadieu C."/>
            <person name="Jouanno E."/>
            <person name="Lampietro C."/>
            <person name="Louis A."/>
            <person name="Herpin A."/>
            <person name="Echchiki A."/>
            <person name="Berthelot C."/>
            <person name="Parey E."/>
            <person name="Roest-Crollius H."/>
            <person name="Braasch I."/>
            <person name="Postlethwait J."/>
            <person name="Bobe J."/>
            <person name="Montfort J."/>
            <person name="Bouchez O."/>
            <person name="Begum T."/>
            <person name="Mejri S."/>
            <person name="Adams A."/>
            <person name="Chen W.-J."/>
            <person name="Guiguen Y."/>
        </authorList>
    </citation>
    <scope>NUCLEOTIDE SEQUENCE</scope>
    <source>
        <tissue evidence="1">Blood</tissue>
    </source>
</reference>
<proteinExistence type="predicted"/>
<name>A0A8T3D7N8_9TELE</name>
<organism evidence="1 2">
    <name type="scientific">Albula goreensis</name>
    <dbReference type="NCBI Taxonomy" id="1534307"/>
    <lineage>
        <taxon>Eukaryota</taxon>
        <taxon>Metazoa</taxon>
        <taxon>Chordata</taxon>
        <taxon>Craniata</taxon>
        <taxon>Vertebrata</taxon>
        <taxon>Euteleostomi</taxon>
        <taxon>Actinopterygii</taxon>
        <taxon>Neopterygii</taxon>
        <taxon>Teleostei</taxon>
        <taxon>Albuliformes</taxon>
        <taxon>Albulidae</taxon>
        <taxon>Albula</taxon>
    </lineage>
</organism>
<dbReference type="AlphaFoldDB" id="A0A8T3D7N8"/>
<gene>
    <name evidence="1" type="ORF">AGOR_G00125070</name>
</gene>
<dbReference type="EMBL" id="JAERUA010000011">
    <property type="protein sequence ID" value="KAI1893569.1"/>
    <property type="molecule type" value="Genomic_DNA"/>
</dbReference>
<comment type="caution">
    <text evidence="1">The sequence shown here is derived from an EMBL/GenBank/DDBJ whole genome shotgun (WGS) entry which is preliminary data.</text>
</comment>
<evidence type="ECO:0000313" key="2">
    <source>
        <dbReference type="Proteomes" id="UP000829720"/>
    </source>
</evidence>